<dbReference type="InterPro" id="IPR019412">
    <property type="entry name" value="IML2/TPR_39"/>
</dbReference>
<dbReference type="GO" id="GO:0005829">
    <property type="term" value="C:cytosol"/>
    <property type="evidence" value="ECO:0007669"/>
    <property type="project" value="TreeGrafter"/>
</dbReference>
<evidence type="ECO:0000313" key="2">
    <source>
        <dbReference type="Proteomes" id="UP000007431"/>
    </source>
</evidence>
<dbReference type="HOGENOM" id="CLU_010086_2_1_1"/>
<dbReference type="OMA" id="ELMWAHC"/>
<dbReference type="SUPFAM" id="SSF48452">
    <property type="entry name" value="TPR-like"/>
    <property type="match status" value="1"/>
</dbReference>
<gene>
    <name evidence="1" type="ORF">SCHCODRAFT_77184</name>
</gene>
<evidence type="ECO:0008006" key="3">
    <source>
        <dbReference type="Google" id="ProtNLM"/>
    </source>
</evidence>
<proteinExistence type="predicted"/>
<dbReference type="PANTHER" id="PTHR31859:SF1">
    <property type="entry name" value="TETRATRICOPEPTIDE REPEAT PROTEIN 39C"/>
    <property type="match status" value="1"/>
</dbReference>
<dbReference type="VEuPathDB" id="FungiDB:SCHCODRAFT_02735237"/>
<dbReference type="eggNOG" id="KOG3783">
    <property type="taxonomic scope" value="Eukaryota"/>
</dbReference>
<dbReference type="InParanoid" id="D8Q7V0"/>
<accession>D8Q7V0</accession>
<dbReference type="GO" id="GO:0005741">
    <property type="term" value="C:mitochondrial outer membrane"/>
    <property type="evidence" value="ECO:0007669"/>
    <property type="project" value="TreeGrafter"/>
</dbReference>
<name>D8Q7V0_SCHCM</name>
<dbReference type="InterPro" id="IPR011990">
    <property type="entry name" value="TPR-like_helical_dom_sf"/>
</dbReference>
<reference evidence="1 2" key="1">
    <citation type="journal article" date="2010" name="Nat. Biotechnol.">
        <title>Genome sequence of the model mushroom Schizophyllum commune.</title>
        <authorList>
            <person name="Ohm R.A."/>
            <person name="de Jong J.F."/>
            <person name="Lugones L.G."/>
            <person name="Aerts A."/>
            <person name="Kothe E."/>
            <person name="Stajich J.E."/>
            <person name="de Vries R.P."/>
            <person name="Record E."/>
            <person name="Levasseur A."/>
            <person name="Baker S.E."/>
            <person name="Bartholomew K.A."/>
            <person name="Coutinho P.M."/>
            <person name="Erdmann S."/>
            <person name="Fowler T.J."/>
            <person name="Gathman A.C."/>
            <person name="Lombard V."/>
            <person name="Henrissat B."/>
            <person name="Knabe N."/>
            <person name="Kuees U."/>
            <person name="Lilly W.W."/>
            <person name="Lindquist E."/>
            <person name="Lucas S."/>
            <person name="Magnuson J.K."/>
            <person name="Piumi F."/>
            <person name="Raudaskoski M."/>
            <person name="Salamov A."/>
            <person name="Schmutz J."/>
            <person name="Schwarze F.W.M.R."/>
            <person name="vanKuyk P.A."/>
            <person name="Horton J.S."/>
            <person name="Grigoriev I.V."/>
            <person name="Woesten H.A.B."/>
        </authorList>
    </citation>
    <scope>NUCLEOTIDE SEQUENCE [LARGE SCALE GENOMIC DNA]</scope>
    <source>
        <strain evidence="2">H4-8 / FGSC 9210</strain>
    </source>
</reference>
<protein>
    <recommendedName>
        <fullName evidence="3">Tetratricopeptide repeat protein 39B</fullName>
    </recommendedName>
</protein>
<dbReference type="Pfam" id="PF10300">
    <property type="entry name" value="Iml2-TPR_39"/>
    <property type="match status" value="1"/>
</dbReference>
<dbReference type="GeneID" id="9587593"/>
<dbReference type="OrthoDB" id="43460at2759"/>
<dbReference type="GO" id="GO:0005634">
    <property type="term" value="C:nucleus"/>
    <property type="evidence" value="ECO:0007669"/>
    <property type="project" value="TreeGrafter"/>
</dbReference>
<dbReference type="RefSeq" id="XP_003030987.1">
    <property type="nucleotide sequence ID" value="XM_003030941.1"/>
</dbReference>
<evidence type="ECO:0000313" key="1">
    <source>
        <dbReference type="EMBL" id="EFI96084.1"/>
    </source>
</evidence>
<dbReference type="PANTHER" id="PTHR31859">
    <property type="entry name" value="TETRATRICOPEPTIDE REPEAT PROTEIN 39 FAMILY MEMBER"/>
    <property type="match status" value="1"/>
</dbReference>
<dbReference type="Proteomes" id="UP000007431">
    <property type="component" value="Unassembled WGS sequence"/>
</dbReference>
<keyword evidence="2" id="KW-1185">Reference proteome</keyword>
<dbReference type="KEGG" id="scm:SCHCO_02735237"/>
<organism evidence="2">
    <name type="scientific">Schizophyllum commune (strain H4-8 / FGSC 9210)</name>
    <name type="common">Split gill fungus</name>
    <dbReference type="NCBI Taxonomy" id="578458"/>
    <lineage>
        <taxon>Eukaryota</taxon>
        <taxon>Fungi</taxon>
        <taxon>Dikarya</taxon>
        <taxon>Basidiomycota</taxon>
        <taxon>Agaricomycotina</taxon>
        <taxon>Agaricomycetes</taxon>
        <taxon>Agaricomycetidae</taxon>
        <taxon>Agaricales</taxon>
        <taxon>Schizophyllaceae</taxon>
        <taxon>Schizophyllum</taxon>
    </lineage>
</organism>
<dbReference type="AlphaFoldDB" id="D8Q7V0"/>
<dbReference type="EMBL" id="GL377307">
    <property type="protein sequence ID" value="EFI96084.1"/>
    <property type="molecule type" value="Genomic_DNA"/>
</dbReference>
<sequence>MIECEEYCHASDLKKERLYFATGYGLIQCVKALMSYEDEDLLAGIQHTKHGNHIAQLHRKKQPYRISRLAGLVLPSFSTSGVDWIRSMTPVERHAELTYAESLFEKAILGIVYSGDWLALVTEILNMRSLFNIYRQLGRYIDAEDAGGHSNVIDVHFRSGVYLGVGLSHLILSLMPSKILSIVELFGYHGDRQYGLDLLQKAGGWQKGNKEPGVDAASEGVRRPICDMALLIFHLVASSVTFDGVDVKMAENILEWNLKRYPNGVFFLFGAGRLALIHSQPRRAIDYYTRAMEAQKQYRNLHHISHWEIALAHLSLWDLDASLKYWELLEAEATWSKAIYSYGLAVCLLESADALEAQVKEESDATAASKEEPAARRERAMVLMAKVPGLRQRIAGKSIPLEKLVARKARRYAHDTRHRPVLSALELAYLFLGIAHAPREVLVRKMLPEVWAAERKLGLDSIMATEKAKEVGLETANSSSDLEDRAREYGKGYWDDVVLARFLEGVCLRYVAYPDPDAIVEDVAPDNDVPNAAEKARAAFADVFKYGPRIELDHHLVYHAHYELGRLLACMGDINGARTQFDLVLSGRHLEVNAAGRKGRYSMEKALMMRTHAAMEALDKQRL</sequence>